<dbReference type="EMBL" id="KV907496">
    <property type="protein sequence ID" value="OOF98237.1"/>
    <property type="molecule type" value="Genomic_DNA"/>
</dbReference>
<dbReference type="VEuPathDB" id="FungiDB:ASPCADRAFT_164647"/>
<gene>
    <name evidence="4" type="ORF">ASPCADRAFT_164647</name>
</gene>
<dbReference type="CDD" id="cd05251">
    <property type="entry name" value="NmrA_like_SDR_a"/>
    <property type="match status" value="1"/>
</dbReference>
<dbReference type="Gene3D" id="3.90.25.10">
    <property type="entry name" value="UDP-galactose 4-epimerase, domain 1"/>
    <property type="match status" value="1"/>
</dbReference>
<dbReference type="Proteomes" id="UP000188318">
    <property type="component" value="Unassembled WGS sequence"/>
</dbReference>
<evidence type="ECO:0000256" key="1">
    <source>
        <dbReference type="ARBA" id="ARBA00006328"/>
    </source>
</evidence>
<dbReference type="PANTHER" id="PTHR42748:SF11">
    <property type="entry name" value="NMRA-LIKE DOMAIN-CONTAINING PROTEIN"/>
    <property type="match status" value="1"/>
</dbReference>
<accession>A0A1R3RUU9</accession>
<dbReference type="OMA" id="ANHPFDA"/>
<dbReference type="InterPro" id="IPR008030">
    <property type="entry name" value="NmrA-like"/>
</dbReference>
<dbReference type="PANTHER" id="PTHR42748">
    <property type="entry name" value="NITROGEN METABOLITE REPRESSION PROTEIN NMRA FAMILY MEMBER"/>
    <property type="match status" value="1"/>
</dbReference>
<dbReference type="OrthoDB" id="3358371at2759"/>
<dbReference type="SUPFAM" id="SSF51735">
    <property type="entry name" value="NAD(P)-binding Rossmann-fold domains"/>
    <property type="match status" value="1"/>
</dbReference>
<name>A0A1R3RUU9_ASPC5</name>
<dbReference type="AlphaFoldDB" id="A0A1R3RUU9"/>
<keyword evidence="5" id="KW-1185">Reference proteome</keyword>
<dbReference type="STRING" id="602072.A0A1R3RUU9"/>
<protein>
    <recommendedName>
        <fullName evidence="3">NmrA-like domain-containing protein</fullName>
    </recommendedName>
</protein>
<comment type="similarity">
    <text evidence="1">Belongs to the NmrA-type oxidoreductase family.</text>
</comment>
<evidence type="ECO:0000313" key="5">
    <source>
        <dbReference type="Proteomes" id="UP000188318"/>
    </source>
</evidence>
<dbReference type="Pfam" id="PF05368">
    <property type="entry name" value="NmrA"/>
    <property type="match status" value="1"/>
</dbReference>
<dbReference type="InterPro" id="IPR051164">
    <property type="entry name" value="NmrA-like_oxidored"/>
</dbReference>
<feature type="domain" description="NmrA-like" evidence="3">
    <location>
        <begin position="1"/>
        <end position="314"/>
    </location>
</feature>
<dbReference type="Gene3D" id="3.40.50.720">
    <property type="entry name" value="NAD(P)-binding Rossmann-like Domain"/>
    <property type="match status" value="1"/>
</dbReference>
<evidence type="ECO:0000256" key="2">
    <source>
        <dbReference type="ARBA" id="ARBA00022857"/>
    </source>
</evidence>
<organism evidence="4 5">
    <name type="scientific">Aspergillus carbonarius (strain ITEM 5010)</name>
    <dbReference type="NCBI Taxonomy" id="602072"/>
    <lineage>
        <taxon>Eukaryota</taxon>
        <taxon>Fungi</taxon>
        <taxon>Dikarya</taxon>
        <taxon>Ascomycota</taxon>
        <taxon>Pezizomycotina</taxon>
        <taxon>Eurotiomycetes</taxon>
        <taxon>Eurotiomycetidae</taxon>
        <taxon>Eurotiales</taxon>
        <taxon>Aspergillaceae</taxon>
        <taxon>Aspergillus</taxon>
        <taxon>Aspergillus subgen. Circumdati</taxon>
    </lineage>
</organism>
<dbReference type="GO" id="GO:0005634">
    <property type="term" value="C:nucleus"/>
    <property type="evidence" value="ECO:0007669"/>
    <property type="project" value="TreeGrafter"/>
</dbReference>
<keyword evidence="2" id="KW-0521">NADP</keyword>
<evidence type="ECO:0000313" key="4">
    <source>
        <dbReference type="EMBL" id="OOF98237.1"/>
    </source>
</evidence>
<sequence length="321" mass="35528">MKKTIVIFGATGQQGGSVIQSILHDPHLSTTYHIRAITRTPSHPSAQALQCNGIEIIPADANNPASLLRALANSYMVFAMTLPEFSAPNAKQTEIAQGKAIADAAVACGTEYIIFSTLPHVSRISHGKYTRVEYFDAKAEVEEYIRGLPIKSVFYLPGWFLQNFKGNMRVKRMGEEGGGLVLGSVVGPGTRLPVIDPSRDTGRFLGGALREPEKWVGRVVKAAVEIWSYEEVARVMGEVLGEGKEEEEVEYRVVEREGFTEGLSPVFADRLIEMLRFIEEFGYFGLGEEEEAEVVRMEVEGVEEREKLTGLREFLGREGVE</sequence>
<proteinExistence type="inferred from homology"/>
<dbReference type="InterPro" id="IPR036291">
    <property type="entry name" value="NAD(P)-bd_dom_sf"/>
</dbReference>
<evidence type="ECO:0000259" key="3">
    <source>
        <dbReference type="Pfam" id="PF05368"/>
    </source>
</evidence>
<reference evidence="5" key="1">
    <citation type="journal article" date="2017" name="Genome Biol.">
        <title>Comparative genomics reveals high biological diversity and specific adaptations in the industrially and medically important fungal genus Aspergillus.</title>
        <authorList>
            <person name="de Vries R.P."/>
            <person name="Riley R."/>
            <person name="Wiebenga A."/>
            <person name="Aguilar-Osorio G."/>
            <person name="Amillis S."/>
            <person name="Uchima C.A."/>
            <person name="Anderluh G."/>
            <person name="Asadollahi M."/>
            <person name="Askin M."/>
            <person name="Barry K."/>
            <person name="Battaglia E."/>
            <person name="Bayram O."/>
            <person name="Benocci T."/>
            <person name="Braus-Stromeyer S.A."/>
            <person name="Caldana C."/>
            <person name="Canovas D."/>
            <person name="Cerqueira G.C."/>
            <person name="Chen F."/>
            <person name="Chen W."/>
            <person name="Choi C."/>
            <person name="Clum A."/>
            <person name="Dos Santos R.A."/>
            <person name="Damasio A.R."/>
            <person name="Diallinas G."/>
            <person name="Emri T."/>
            <person name="Fekete E."/>
            <person name="Flipphi M."/>
            <person name="Freyberg S."/>
            <person name="Gallo A."/>
            <person name="Gournas C."/>
            <person name="Habgood R."/>
            <person name="Hainaut M."/>
            <person name="Harispe M.L."/>
            <person name="Henrissat B."/>
            <person name="Hilden K.S."/>
            <person name="Hope R."/>
            <person name="Hossain A."/>
            <person name="Karabika E."/>
            <person name="Karaffa L."/>
            <person name="Karanyi Z."/>
            <person name="Krasevec N."/>
            <person name="Kuo A."/>
            <person name="Kusch H."/>
            <person name="LaButti K."/>
            <person name="Lagendijk E.L."/>
            <person name="Lapidus A."/>
            <person name="Levasseur A."/>
            <person name="Lindquist E."/>
            <person name="Lipzen A."/>
            <person name="Logrieco A.F."/>
            <person name="MacCabe A."/>
            <person name="Maekelae M.R."/>
            <person name="Malavazi I."/>
            <person name="Melin P."/>
            <person name="Meyer V."/>
            <person name="Mielnichuk N."/>
            <person name="Miskei M."/>
            <person name="Molnar A.P."/>
            <person name="Mule G."/>
            <person name="Ngan C.Y."/>
            <person name="Orejas M."/>
            <person name="Orosz E."/>
            <person name="Ouedraogo J.P."/>
            <person name="Overkamp K.M."/>
            <person name="Park H.-S."/>
            <person name="Perrone G."/>
            <person name="Piumi F."/>
            <person name="Punt P.J."/>
            <person name="Ram A.F."/>
            <person name="Ramon A."/>
            <person name="Rauscher S."/>
            <person name="Record E."/>
            <person name="Riano-Pachon D.M."/>
            <person name="Robert V."/>
            <person name="Roehrig J."/>
            <person name="Ruller R."/>
            <person name="Salamov A."/>
            <person name="Salih N.S."/>
            <person name="Samson R.A."/>
            <person name="Sandor E."/>
            <person name="Sanguinetti M."/>
            <person name="Schuetze T."/>
            <person name="Sepcic K."/>
            <person name="Shelest E."/>
            <person name="Sherlock G."/>
            <person name="Sophianopoulou V."/>
            <person name="Squina F.M."/>
            <person name="Sun H."/>
            <person name="Susca A."/>
            <person name="Todd R.B."/>
            <person name="Tsang A."/>
            <person name="Unkles S.E."/>
            <person name="van de Wiele N."/>
            <person name="van Rossen-Uffink D."/>
            <person name="Oliveira J.V."/>
            <person name="Vesth T.C."/>
            <person name="Visser J."/>
            <person name="Yu J.-H."/>
            <person name="Zhou M."/>
            <person name="Andersen M.R."/>
            <person name="Archer D.B."/>
            <person name="Baker S.E."/>
            <person name="Benoit I."/>
            <person name="Brakhage A.A."/>
            <person name="Braus G.H."/>
            <person name="Fischer R."/>
            <person name="Frisvad J.C."/>
            <person name="Goldman G.H."/>
            <person name="Houbraken J."/>
            <person name="Oakley B."/>
            <person name="Pocsi I."/>
            <person name="Scazzocchio C."/>
            <person name="Seiboth B."/>
            <person name="vanKuyk P.A."/>
            <person name="Wortman J."/>
            <person name="Dyer P.S."/>
            <person name="Grigoriev I.V."/>
        </authorList>
    </citation>
    <scope>NUCLEOTIDE SEQUENCE [LARGE SCALE GENOMIC DNA]</scope>
    <source>
        <strain evidence="5">ITEM 5010</strain>
    </source>
</reference>